<evidence type="ECO:0000256" key="1">
    <source>
        <dbReference type="SAM" id="Phobius"/>
    </source>
</evidence>
<keyword evidence="1" id="KW-0472">Membrane</keyword>
<reference evidence="2 3" key="1">
    <citation type="journal article" date="2021" name="Commun. Biol.">
        <title>The genome of Shorea leprosula (Dipterocarpaceae) highlights the ecological relevance of drought in aseasonal tropical rainforests.</title>
        <authorList>
            <person name="Ng K.K.S."/>
            <person name="Kobayashi M.J."/>
            <person name="Fawcett J.A."/>
            <person name="Hatakeyama M."/>
            <person name="Paape T."/>
            <person name="Ng C.H."/>
            <person name="Ang C.C."/>
            <person name="Tnah L.H."/>
            <person name="Lee C.T."/>
            <person name="Nishiyama T."/>
            <person name="Sese J."/>
            <person name="O'Brien M.J."/>
            <person name="Copetti D."/>
            <person name="Mohd Noor M.I."/>
            <person name="Ong R.C."/>
            <person name="Putra M."/>
            <person name="Sireger I.Z."/>
            <person name="Indrioko S."/>
            <person name="Kosugi Y."/>
            <person name="Izuno A."/>
            <person name="Isagi Y."/>
            <person name="Lee S.L."/>
            <person name="Shimizu K.K."/>
        </authorList>
    </citation>
    <scope>NUCLEOTIDE SEQUENCE [LARGE SCALE GENOMIC DNA]</scope>
    <source>
        <strain evidence="2">214</strain>
    </source>
</reference>
<proteinExistence type="predicted"/>
<dbReference type="EMBL" id="BPVZ01000024">
    <property type="protein sequence ID" value="GKV06222.1"/>
    <property type="molecule type" value="Genomic_DNA"/>
</dbReference>
<protein>
    <recommendedName>
        <fullName evidence="4">Cytochrome P450</fullName>
    </recommendedName>
</protein>
<keyword evidence="1" id="KW-0812">Transmembrane</keyword>
<name>A0AAV5J5F9_9ROSI</name>
<dbReference type="Proteomes" id="UP001054252">
    <property type="component" value="Unassembled WGS sequence"/>
</dbReference>
<comment type="caution">
    <text evidence="2">The sequence shown here is derived from an EMBL/GenBank/DDBJ whole genome shotgun (WGS) entry which is preliminary data.</text>
</comment>
<keyword evidence="3" id="KW-1185">Reference proteome</keyword>
<evidence type="ECO:0008006" key="4">
    <source>
        <dbReference type="Google" id="ProtNLM"/>
    </source>
</evidence>
<keyword evidence="1" id="KW-1133">Transmembrane helix</keyword>
<accession>A0AAV5J5F9</accession>
<gene>
    <name evidence="2" type="ORF">SLEP1_g18128</name>
</gene>
<organism evidence="2 3">
    <name type="scientific">Rubroshorea leprosula</name>
    <dbReference type="NCBI Taxonomy" id="152421"/>
    <lineage>
        <taxon>Eukaryota</taxon>
        <taxon>Viridiplantae</taxon>
        <taxon>Streptophyta</taxon>
        <taxon>Embryophyta</taxon>
        <taxon>Tracheophyta</taxon>
        <taxon>Spermatophyta</taxon>
        <taxon>Magnoliopsida</taxon>
        <taxon>eudicotyledons</taxon>
        <taxon>Gunneridae</taxon>
        <taxon>Pentapetalae</taxon>
        <taxon>rosids</taxon>
        <taxon>malvids</taxon>
        <taxon>Malvales</taxon>
        <taxon>Dipterocarpaceae</taxon>
        <taxon>Rubroshorea</taxon>
    </lineage>
</organism>
<evidence type="ECO:0000313" key="3">
    <source>
        <dbReference type="Proteomes" id="UP001054252"/>
    </source>
</evidence>
<feature type="transmembrane region" description="Helical" evidence="1">
    <location>
        <begin position="6"/>
        <end position="26"/>
    </location>
</feature>
<dbReference type="AlphaFoldDB" id="A0AAV5J5F9"/>
<evidence type="ECO:0000313" key="2">
    <source>
        <dbReference type="EMBL" id="GKV06222.1"/>
    </source>
</evidence>
<sequence length="88" mass="9883">MEVGSVWLAAVVTIIGGFVMALRWLLKRVNWLLYEAKLGDKQYALPPGDLGWPFIGNMWAFLRAFKSSDPDSFIGSFVDRWVGGELCT</sequence>